<proteinExistence type="predicted"/>
<accession>A0AA88DI10</accession>
<dbReference type="Proteomes" id="UP001187192">
    <property type="component" value="Unassembled WGS sequence"/>
</dbReference>
<organism evidence="1 2">
    <name type="scientific">Ficus carica</name>
    <name type="common">Common fig</name>
    <dbReference type="NCBI Taxonomy" id="3494"/>
    <lineage>
        <taxon>Eukaryota</taxon>
        <taxon>Viridiplantae</taxon>
        <taxon>Streptophyta</taxon>
        <taxon>Embryophyta</taxon>
        <taxon>Tracheophyta</taxon>
        <taxon>Spermatophyta</taxon>
        <taxon>Magnoliopsida</taxon>
        <taxon>eudicotyledons</taxon>
        <taxon>Gunneridae</taxon>
        <taxon>Pentapetalae</taxon>
        <taxon>rosids</taxon>
        <taxon>fabids</taxon>
        <taxon>Rosales</taxon>
        <taxon>Moraceae</taxon>
        <taxon>Ficeae</taxon>
        <taxon>Ficus</taxon>
    </lineage>
</organism>
<sequence length="60" mass="6443">MCSDTTSASLATAALVRRGTWTRRVIDVVGGVEGCDVRDGLRGRGRGKAMVAMRESWDSD</sequence>
<protein>
    <submittedName>
        <fullName evidence="1">Uncharacterized protein</fullName>
    </submittedName>
</protein>
<gene>
    <name evidence="1" type="ORF">TIFTF001_012181</name>
</gene>
<comment type="caution">
    <text evidence="1">The sequence shown here is derived from an EMBL/GenBank/DDBJ whole genome shotgun (WGS) entry which is preliminary data.</text>
</comment>
<reference evidence="1" key="1">
    <citation type="submission" date="2023-07" db="EMBL/GenBank/DDBJ databases">
        <title>draft genome sequence of fig (Ficus carica).</title>
        <authorList>
            <person name="Takahashi T."/>
            <person name="Nishimura K."/>
        </authorList>
    </citation>
    <scope>NUCLEOTIDE SEQUENCE</scope>
</reference>
<keyword evidence="2" id="KW-1185">Reference proteome</keyword>
<dbReference type="AlphaFoldDB" id="A0AA88DI10"/>
<dbReference type="EMBL" id="BTGU01000015">
    <property type="protein sequence ID" value="GMN42969.1"/>
    <property type="molecule type" value="Genomic_DNA"/>
</dbReference>
<evidence type="ECO:0000313" key="2">
    <source>
        <dbReference type="Proteomes" id="UP001187192"/>
    </source>
</evidence>
<evidence type="ECO:0000313" key="1">
    <source>
        <dbReference type="EMBL" id="GMN42969.1"/>
    </source>
</evidence>
<name>A0AA88DI10_FICCA</name>